<gene>
    <name evidence="1" type="ORF">J7W16_18200</name>
</gene>
<proteinExistence type="predicted"/>
<dbReference type="Gene3D" id="3.30.70.100">
    <property type="match status" value="1"/>
</dbReference>
<name>A0A940WYH8_9BACI</name>
<evidence type="ECO:0000313" key="1">
    <source>
        <dbReference type="EMBL" id="MBP3953058.1"/>
    </source>
</evidence>
<dbReference type="SUPFAM" id="SSF55008">
    <property type="entry name" value="HMA, heavy metal-associated domain"/>
    <property type="match status" value="1"/>
</dbReference>
<evidence type="ECO:0008006" key="3">
    <source>
        <dbReference type="Google" id="ProtNLM"/>
    </source>
</evidence>
<accession>A0A940WYH8</accession>
<keyword evidence="2" id="KW-1185">Reference proteome</keyword>
<dbReference type="RefSeq" id="WP_210598915.1">
    <property type="nucleotide sequence ID" value="NZ_JAGKSQ010000009.1"/>
</dbReference>
<evidence type="ECO:0000313" key="2">
    <source>
        <dbReference type="Proteomes" id="UP000678228"/>
    </source>
</evidence>
<dbReference type="InterPro" id="IPR036163">
    <property type="entry name" value="HMA_dom_sf"/>
</dbReference>
<dbReference type="AlphaFoldDB" id="A0A940WYH8"/>
<dbReference type="Proteomes" id="UP000678228">
    <property type="component" value="Unassembled WGS sequence"/>
</dbReference>
<protein>
    <recommendedName>
        <fullName evidence="3">HMA domain-containing protein</fullName>
    </recommendedName>
</protein>
<dbReference type="GO" id="GO:0046872">
    <property type="term" value="F:metal ion binding"/>
    <property type="evidence" value="ECO:0007669"/>
    <property type="project" value="InterPro"/>
</dbReference>
<comment type="caution">
    <text evidence="1">The sequence shown here is derived from an EMBL/GenBank/DDBJ whole genome shotgun (WGS) entry which is preliminary data.</text>
</comment>
<dbReference type="EMBL" id="JAGKSQ010000009">
    <property type="protein sequence ID" value="MBP3953058.1"/>
    <property type="molecule type" value="Genomic_DNA"/>
</dbReference>
<organism evidence="1 2">
    <name type="scientific">Halalkalibacter suaedae</name>
    <dbReference type="NCBI Taxonomy" id="2822140"/>
    <lineage>
        <taxon>Bacteria</taxon>
        <taxon>Bacillati</taxon>
        <taxon>Bacillota</taxon>
        <taxon>Bacilli</taxon>
        <taxon>Bacillales</taxon>
        <taxon>Bacillaceae</taxon>
        <taxon>Halalkalibacter</taxon>
    </lineage>
</organism>
<sequence>MNEMTIYIEEAAQNRKSIQTLETSLMDIEGIERALIDVADGEVKLTYNSNKIKQETIVSFIQEKGLSFRSAQ</sequence>
<reference evidence="1" key="1">
    <citation type="submission" date="2021-03" db="EMBL/GenBank/DDBJ databases">
        <title>Bacillus suaedae sp. nov., isolated from Suaeda aralocaspica.</title>
        <authorList>
            <person name="Lei R.F.R."/>
        </authorList>
    </citation>
    <scope>NUCLEOTIDE SEQUENCE</scope>
    <source>
        <strain evidence="1">YZJH907-2</strain>
    </source>
</reference>